<dbReference type="GO" id="GO:0032259">
    <property type="term" value="P:methylation"/>
    <property type="evidence" value="ECO:0007669"/>
    <property type="project" value="UniProtKB-KW"/>
</dbReference>
<dbReference type="EMBL" id="FPHP01000002">
    <property type="protein sequence ID" value="SFV74523.1"/>
    <property type="molecule type" value="Genomic_DNA"/>
</dbReference>
<dbReference type="PANTHER" id="PTHR10629:SF52">
    <property type="entry name" value="DNA (CYTOSINE-5)-METHYLTRANSFERASE 1"/>
    <property type="match status" value="1"/>
</dbReference>
<evidence type="ECO:0000256" key="1">
    <source>
        <dbReference type="ARBA" id="ARBA00011975"/>
    </source>
</evidence>
<evidence type="ECO:0000256" key="4">
    <source>
        <dbReference type="ARBA" id="ARBA00022691"/>
    </source>
</evidence>
<dbReference type="Pfam" id="PF00145">
    <property type="entry name" value="DNA_methylase"/>
    <property type="match status" value="1"/>
</dbReference>
<evidence type="ECO:0000256" key="3">
    <source>
        <dbReference type="ARBA" id="ARBA00022679"/>
    </source>
</evidence>
<evidence type="ECO:0000313" key="5">
    <source>
        <dbReference type="EMBL" id="SFV74523.1"/>
    </source>
</evidence>
<dbReference type="InterPro" id="IPR001525">
    <property type="entry name" value="C5_MeTfrase"/>
</dbReference>
<dbReference type="PROSITE" id="PS00094">
    <property type="entry name" value="C5_MTASE_1"/>
    <property type="match status" value="1"/>
</dbReference>
<gene>
    <name evidence="5" type="ORF">MNB_SM-3-412</name>
</gene>
<proteinExistence type="predicted"/>
<keyword evidence="2 5" id="KW-0489">Methyltransferase</keyword>
<dbReference type="GO" id="GO:0003677">
    <property type="term" value="F:DNA binding"/>
    <property type="evidence" value="ECO:0007669"/>
    <property type="project" value="TreeGrafter"/>
</dbReference>
<protein>
    <recommendedName>
        <fullName evidence="1">DNA (cytosine-5-)-methyltransferase</fullName>
        <ecNumber evidence="1">2.1.1.37</ecNumber>
    </recommendedName>
</protein>
<organism evidence="5">
    <name type="scientific">hydrothermal vent metagenome</name>
    <dbReference type="NCBI Taxonomy" id="652676"/>
    <lineage>
        <taxon>unclassified sequences</taxon>
        <taxon>metagenomes</taxon>
        <taxon>ecological metagenomes</taxon>
    </lineage>
</organism>
<dbReference type="SUPFAM" id="SSF53335">
    <property type="entry name" value="S-adenosyl-L-methionine-dependent methyltransferases"/>
    <property type="match status" value="1"/>
</dbReference>
<dbReference type="InterPro" id="IPR050390">
    <property type="entry name" value="C5-Methyltransferase"/>
</dbReference>
<dbReference type="GO" id="GO:0003886">
    <property type="term" value="F:DNA (cytosine-5-)-methyltransferase activity"/>
    <property type="evidence" value="ECO:0007669"/>
    <property type="project" value="UniProtKB-EC"/>
</dbReference>
<dbReference type="Gene3D" id="3.90.120.10">
    <property type="entry name" value="DNA Methylase, subunit A, domain 2"/>
    <property type="match status" value="1"/>
</dbReference>
<reference evidence="5" key="1">
    <citation type="submission" date="2016-10" db="EMBL/GenBank/DDBJ databases">
        <authorList>
            <person name="de Groot N.N."/>
        </authorList>
    </citation>
    <scope>NUCLEOTIDE SEQUENCE</scope>
</reference>
<dbReference type="InterPro" id="IPR029063">
    <property type="entry name" value="SAM-dependent_MTases_sf"/>
</dbReference>
<dbReference type="GO" id="GO:0044027">
    <property type="term" value="P:negative regulation of gene expression via chromosomal CpG island methylation"/>
    <property type="evidence" value="ECO:0007669"/>
    <property type="project" value="TreeGrafter"/>
</dbReference>
<keyword evidence="4" id="KW-0949">S-adenosyl-L-methionine</keyword>
<dbReference type="GO" id="GO:0005634">
    <property type="term" value="C:nucleus"/>
    <property type="evidence" value="ECO:0007669"/>
    <property type="project" value="TreeGrafter"/>
</dbReference>
<dbReference type="PANTHER" id="PTHR10629">
    <property type="entry name" value="CYTOSINE-SPECIFIC METHYLTRANSFERASE"/>
    <property type="match status" value="1"/>
</dbReference>
<name>A0A1W1D1L1_9ZZZZ</name>
<dbReference type="InterPro" id="IPR018117">
    <property type="entry name" value="C5_DNA_meth_AS"/>
</dbReference>
<dbReference type="PROSITE" id="PS51679">
    <property type="entry name" value="SAM_MT_C5"/>
    <property type="match status" value="1"/>
</dbReference>
<accession>A0A1W1D1L1</accession>
<evidence type="ECO:0000256" key="2">
    <source>
        <dbReference type="ARBA" id="ARBA00022603"/>
    </source>
</evidence>
<sequence length="348" mass="39265">MGICGVSLFANVGIAETYIKKHNIDIVVANELLPKRAMFYKELYPECEMIEGDITNKQIFHKILSLAQEKKCDFLLATPPCQGMSIAGRMAENDPRNSLIKYVVAFIKKLQPTNALIENVPKILNTFLVERKKKIKITDYINKHLKPLGYTINPVIIDASDYGTAQTRKRAFYLISKKGMWELPPKQPKITVKEAIAHLPSLESGESSSIRYHYAKKHNQRHITFLKHTPTGKSALENKIHYPKKEDGTRIKGYETTYKRIDWDKPAPTITIANGAISSQNNVHPGRKKADGTYSDARVLTLKEIFILTGLPEDWEAPKWASDNLIRTVIGEGVPPKLIDALLTTMPT</sequence>
<dbReference type="AlphaFoldDB" id="A0A1W1D1L1"/>
<dbReference type="Gene3D" id="3.40.50.150">
    <property type="entry name" value="Vaccinia Virus protein VP39"/>
    <property type="match status" value="1"/>
</dbReference>
<dbReference type="NCBIfam" id="TIGR00675">
    <property type="entry name" value="dcm"/>
    <property type="match status" value="1"/>
</dbReference>
<keyword evidence="3 5" id="KW-0808">Transferase</keyword>
<dbReference type="EC" id="2.1.1.37" evidence="1"/>